<feature type="domain" description="SAM-dependent MTase RsmB/NOP-type" evidence="5">
    <location>
        <begin position="1"/>
        <end position="120"/>
    </location>
</feature>
<dbReference type="Proteomes" id="UP000277633">
    <property type="component" value="Unassembled WGS sequence"/>
</dbReference>
<dbReference type="PANTHER" id="PTHR22807:SF30">
    <property type="entry name" value="28S RRNA (CYTOSINE(4447)-C(5))-METHYLTRANSFERASE-RELATED"/>
    <property type="match status" value="1"/>
</dbReference>
<feature type="non-terminal residue" evidence="6">
    <location>
        <position position="1"/>
    </location>
</feature>
<dbReference type="GO" id="GO:0008173">
    <property type="term" value="F:RNA methyltransferase activity"/>
    <property type="evidence" value="ECO:0007669"/>
    <property type="project" value="InterPro"/>
</dbReference>
<dbReference type="Gene3D" id="3.40.50.150">
    <property type="entry name" value="Vaccinia Virus protein VP39"/>
    <property type="match status" value="1"/>
</dbReference>
<reference evidence="6 7" key="1">
    <citation type="submission" date="2018-06" db="EMBL/GenBank/DDBJ databases">
        <title>Extensive metabolic versatility and redundancy in microbially diverse, dynamic hydrothermal sediments.</title>
        <authorList>
            <person name="Dombrowski N."/>
            <person name="Teske A."/>
            <person name="Baker B.J."/>
        </authorList>
    </citation>
    <scope>NUCLEOTIDE SEQUENCE [LARGE SCALE GENOMIC DNA]</scope>
    <source>
        <strain evidence="6">B9_G13</strain>
    </source>
</reference>
<dbReference type="Pfam" id="PF01189">
    <property type="entry name" value="Methyltr_RsmB-F"/>
    <property type="match status" value="1"/>
</dbReference>
<evidence type="ECO:0000256" key="1">
    <source>
        <dbReference type="ARBA" id="ARBA00022603"/>
    </source>
</evidence>
<dbReference type="InterPro" id="IPR029063">
    <property type="entry name" value="SAM-dependent_MTases_sf"/>
</dbReference>
<evidence type="ECO:0000313" key="7">
    <source>
        <dbReference type="Proteomes" id="UP000277633"/>
    </source>
</evidence>
<dbReference type="GO" id="GO:0001510">
    <property type="term" value="P:RNA methylation"/>
    <property type="evidence" value="ECO:0007669"/>
    <property type="project" value="InterPro"/>
</dbReference>
<dbReference type="EMBL" id="QMWO01000110">
    <property type="protein sequence ID" value="RLG68931.1"/>
    <property type="molecule type" value="Genomic_DNA"/>
</dbReference>
<dbReference type="PANTHER" id="PTHR22807">
    <property type="entry name" value="NOP2 YEAST -RELATED NOL1/NOP2/FMU SUN DOMAIN-CONTAINING"/>
    <property type="match status" value="1"/>
</dbReference>
<protein>
    <submittedName>
        <fullName evidence="6">RNA methyltransferase</fullName>
    </submittedName>
</protein>
<dbReference type="PROSITE" id="PS51686">
    <property type="entry name" value="SAM_MT_RSMB_NOP"/>
    <property type="match status" value="1"/>
</dbReference>
<dbReference type="AlphaFoldDB" id="A0A497JEV9"/>
<accession>A0A497JEV9</accession>
<evidence type="ECO:0000256" key="4">
    <source>
        <dbReference type="ARBA" id="ARBA00022884"/>
    </source>
</evidence>
<dbReference type="InterPro" id="IPR049560">
    <property type="entry name" value="MeTrfase_RsmB-F_NOP2_cat"/>
</dbReference>
<keyword evidence="3" id="KW-0949">S-adenosyl-L-methionine</keyword>
<keyword evidence="1 6" id="KW-0489">Methyltransferase</keyword>
<name>A0A497JEV9_9ARCH</name>
<dbReference type="InterPro" id="IPR023267">
    <property type="entry name" value="RCMT"/>
</dbReference>
<keyword evidence="4" id="KW-0694">RNA-binding</keyword>
<dbReference type="GO" id="GO:0003723">
    <property type="term" value="F:RNA binding"/>
    <property type="evidence" value="ECO:0007669"/>
    <property type="project" value="UniProtKB-KW"/>
</dbReference>
<evidence type="ECO:0000256" key="2">
    <source>
        <dbReference type="ARBA" id="ARBA00022679"/>
    </source>
</evidence>
<sequence length="121" mass="13643">PCTAEGNLREKITLMPRKTRENLSRLQKALLRKACELVKPKGTIVYCTCTFAPEENERVVSSVVQECDLKVLPLKLKLPHEKGLESFGGENYCSEMRNTARIYPHHLNSGGAYIAKLKKRG</sequence>
<evidence type="ECO:0000313" key="6">
    <source>
        <dbReference type="EMBL" id="RLG68931.1"/>
    </source>
</evidence>
<comment type="caution">
    <text evidence="6">The sequence shown here is derived from an EMBL/GenBank/DDBJ whole genome shotgun (WGS) entry which is preliminary data.</text>
</comment>
<dbReference type="InterPro" id="IPR001678">
    <property type="entry name" value="MeTrfase_RsmB-F_NOP2_dom"/>
</dbReference>
<organism evidence="6 7">
    <name type="scientific">Candidatus Iainarchaeum sp</name>
    <dbReference type="NCBI Taxonomy" id="3101447"/>
    <lineage>
        <taxon>Archaea</taxon>
        <taxon>Candidatus Iainarchaeota</taxon>
        <taxon>Candidatus Iainarchaeia</taxon>
        <taxon>Candidatus Iainarchaeales</taxon>
        <taxon>Candidatus Iainarchaeaceae</taxon>
        <taxon>Candidatus Iainarchaeum</taxon>
    </lineage>
</organism>
<dbReference type="SUPFAM" id="SSF53335">
    <property type="entry name" value="S-adenosyl-L-methionine-dependent methyltransferases"/>
    <property type="match status" value="1"/>
</dbReference>
<evidence type="ECO:0000256" key="3">
    <source>
        <dbReference type="ARBA" id="ARBA00022691"/>
    </source>
</evidence>
<evidence type="ECO:0000259" key="5">
    <source>
        <dbReference type="PROSITE" id="PS51686"/>
    </source>
</evidence>
<keyword evidence="2 6" id="KW-0808">Transferase</keyword>
<proteinExistence type="predicted"/>
<dbReference type="PRINTS" id="PR02008">
    <property type="entry name" value="RCMTFAMILY"/>
</dbReference>
<gene>
    <name evidence="6" type="ORF">DRO07_02905</name>
</gene>